<feature type="region of interest" description="Disordered" evidence="4">
    <location>
        <begin position="969"/>
        <end position="1036"/>
    </location>
</feature>
<dbReference type="Proteomes" id="UP001652641">
    <property type="component" value="Chromosome 2"/>
</dbReference>
<evidence type="ECO:0000256" key="3">
    <source>
        <dbReference type="ARBA" id="ARBA00022839"/>
    </source>
</evidence>
<name>A0A3Q7RDH7_VULVU</name>
<evidence type="ECO:0000256" key="4">
    <source>
        <dbReference type="SAM" id="MobiDB-lite"/>
    </source>
</evidence>
<dbReference type="PANTHER" id="PTHR47765:SF2">
    <property type="entry name" value="EXONUCLEASE MUT-7 HOMOLOG"/>
    <property type="match status" value="1"/>
</dbReference>
<dbReference type="SUPFAM" id="SSF53098">
    <property type="entry name" value="Ribonuclease H-like"/>
    <property type="match status" value="1"/>
</dbReference>
<evidence type="ECO:0000259" key="5">
    <source>
        <dbReference type="SMART" id="SM00474"/>
    </source>
</evidence>
<feature type="compositionally biased region" description="Basic and acidic residues" evidence="4">
    <location>
        <begin position="864"/>
        <end position="875"/>
    </location>
</feature>
<reference evidence="7" key="3">
    <citation type="submission" date="2025-08" db="UniProtKB">
        <authorList>
            <consortium name="RefSeq"/>
        </authorList>
    </citation>
    <scope>IDENTIFICATION</scope>
    <source>
        <tissue evidence="7">Cell line</tissue>
    </source>
</reference>
<accession>A0A3Q7RDH7</accession>
<feature type="domain" description="3'-5' exonuclease" evidence="5">
    <location>
        <begin position="488"/>
        <end position="686"/>
    </location>
</feature>
<dbReference type="Pfam" id="PF01612">
    <property type="entry name" value="DNA_pol_A_exo1"/>
    <property type="match status" value="1"/>
</dbReference>
<dbReference type="RefSeq" id="XP_025843672.1">
    <property type="nucleotide sequence ID" value="XM_025987887.2"/>
</dbReference>
<evidence type="ECO:0000313" key="6">
    <source>
        <dbReference type="Proteomes" id="UP001652641"/>
    </source>
</evidence>
<dbReference type="FunFam" id="3.30.420.10:FF:000074">
    <property type="entry name" value="exonuclease mut-7 homolog isoform X2"/>
    <property type="match status" value="1"/>
</dbReference>
<dbReference type="InterPro" id="IPR037432">
    <property type="entry name" value="Mut-7_DEDDy_dom"/>
</dbReference>
<keyword evidence="3 7" id="KW-0269">Exonuclease</keyword>
<dbReference type="SMART" id="SM00474">
    <property type="entry name" value="35EXOc"/>
    <property type="match status" value="1"/>
</dbReference>
<sequence>MSGVLLDFSPSVRFSPPVAPPAGWISVRRGKPSGIAAAAAGPGFRADPAGSGIEAAGVATAHGPICADLTVPTQGRSPGKGAVSSDPHSGCLWPPLAPALRMDPAGADGDPTAGNLAADGTAGDPGGNPVGSEYHSVGQDPFPFLQALQKLWSTRELQQLREEAWRGFDALDDPRTGLLAMLESSQGWQQKGPSLESWLTCQLQHWLQAQPLPGPAQCSLKLKQLQARALRVLAESPPVLVEPLVSIFQLQDADQSPLLTHVHQLHQEGKFKEAALLGMKLKLQPGLDVEKMSIPLLLQDKVNLVERYVAGFPDLQRRLLVLLDSWCQPDFDIRVVARQHPQVMSPRLERLSPRALSQQVLSLLERHGLDPALCPNVVTQRRLATLRYLCYKRLVEGSMSQENWTDHVQCLVGQDEWLQEELLRLLASTDNEAAAAQCALDLSLPEEQLSAPVATELHRLKLQEKRAEAPLEDRRDGYYQPPICREDIHFLASWEDLARHEAELLQPDQVVGVDLEWRPSFGTGGRPQASIMQVAVGGRVFLLDLSVLSQPTGGQASQAFCRLVSQLLSDPSITKLGYGMAGDLRSLGASCPTLAHVEKQLRGGLDLLQVHRQMRIADMPALGRGEARGLRGLSLLVQQVLGRPLDKAQQLSNWDRRPLSEEQLVYAAADAYCLLEVYQTLCREPASFSLSEDLVKSLRPGHSERSGPQELPRLQVAPALAWQEPAAKEDMAPGVPARAFRVVCDNMLQGLARSLRCLGVDALALGTDDDHRRAAEVARQEGRIILTSGLPYHKLRAQVGAGRCLSVDCSLKARQQVKAVLKHFNVCVTHADIFSRCQACNCDQYLKVSKDMMRQLVRLGSPQEDAHSTGDKADPSEDLQDAGDAPDEAPRGGYTSHLPCRWLEAADLQSHAPATLANGTRLQLARVPEGVLWRPDLQHFYCCSGCGKVFWEGSHLGRVTSHFSEVLNSAAGSQRQPKPPGPASGPPAQRPNPAGLVPWPRQDHPDLHGPSAHPRVLQIASRTPAQSTARGDTVCP</sequence>
<dbReference type="InterPro" id="IPR036397">
    <property type="entry name" value="RNaseH_sf"/>
</dbReference>
<dbReference type="GO" id="GO:0003676">
    <property type="term" value="F:nucleic acid binding"/>
    <property type="evidence" value="ECO:0007669"/>
    <property type="project" value="InterPro"/>
</dbReference>
<dbReference type="KEGG" id="vvp:112911392"/>
<dbReference type="GO" id="GO:0008408">
    <property type="term" value="F:3'-5' exonuclease activity"/>
    <property type="evidence" value="ECO:0007669"/>
    <property type="project" value="InterPro"/>
</dbReference>
<dbReference type="CTD" id="54932"/>
<evidence type="ECO:0000256" key="2">
    <source>
        <dbReference type="ARBA" id="ARBA00022801"/>
    </source>
</evidence>
<feature type="region of interest" description="Disordered" evidence="4">
    <location>
        <begin position="94"/>
        <end position="136"/>
    </location>
</feature>
<dbReference type="Gene3D" id="3.30.420.10">
    <property type="entry name" value="Ribonuclease H-like superfamily/Ribonuclease H"/>
    <property type="match status" value="1"/>
</dbReference>
<proteinExistence type="predicted"/>
<dbReference type="AlphaFoldDB" id="A0A3Q7RDH7"/>
<feature type="compositionally biased region" description="Polar residues" evidence="4">
    <location>
        <begin position="1020"/>
        <end position="1030"/>
    </location>
</feature>
<dbReference type="InterPro" id="IPR052408">
    <property type="entry name" value="Exonuclease_MUT-7-like"/>
</dbReference>
<dbReference type="GeneID" id="112911392"/>
<evidence type="ECO:0000256" key="1">
    <source>
        <dbReference type="ARBA" id="ARBA00022722"/>
    </source>
</evidence>
<keyword evidence="6" id="KW-1185">Reference proteome</keyword>
<evidence type="ECO:0000313" key="7">
    <source>
        <dbReference type="RefSeq" id="XP_025843672.1"/>
    </source>
</evidence>
<dbReference type="Pfam" id="PF01927">
    <property type="entry name" value="Mut7-C"/>
    <property type="match status" value="1"/>
</dbReference>
<reference key="1">
    <citation type="submission" date="2019-01" db="UniProtKB">
        <authorList>
            <consortium name="RefSeq"/>
        </authorList>
    </citation>
    <scope>IDENTIFICATION</scope>
</reference>
<dbReference type="InterPro" id="IPR002562">
    <property type="entry name" value="3'-5'_exonuclease_dom"/>
</dbReference>
<feature type="region of interest" description="Disordered" evidence="4">
    <location>
        <begin position="860"/>
        <end position="891"/>
    </location>
</feature>
<dbReference type="InterPro" id="IPR012337">
    <property type="entry name" value="RNaseH-like_sf"/>
</dbReference>
<feature type="compositionally biased region" description="Acidic residues" evidence="4">
    <location>
        <begin position="876"/>
        <end position="887"/>
    </location>
</feature>
<feature type="compositionally biased region" description="Pro residues" evidence="4">
    <location>
        <begin position="977"/>
        <end position="990"/>
    </location>
</feature>
<dbReference type="PANTHER" id="PTHR47765">
    <property type="entry name" value="3'-5' EXONUCLEASE DOMAIN-CONTAINING PROTEIN"/>
    <property type="match status" value="1"/>
</dbReference>
<keyword evidence="2" id="KW-0378">Hydrolase</keyword>
<keyword evidence="1" id="KW-0540">Nuclease</keyword>
<gene>
    <name evidence="7" type="primary">EXD3</name>
</gene>
<protein>
    <submittedName>
        <fullName evidence="7">Exonuclease mut-7 homolog isoform X1</fullName>
    </submittedName>
</protein>
<dbReference type="InterPro" id="IPR002782">
    <property type="entry name" value="Mut7-C_RNAse_dom"/>
</dbReference>
<dbReference type="CDD" id="cd06146">
    <property type="entry name" value="mut-7_like_exo"/>
    <property type="match status" value="1"/>
</dbReference>
<reference evidence="6" key="2">
    <citation type="submission" date="2025-05" db="UniProtKB">
        <authorList>
            <consortium name="RefSeq"/>
        </authorList>
    </citation>
    <scope>NUCLEOTIDE SEQUENCE [LARGE SCALE GENOMIC DNA]</scope>
</reference>
<dbReference type="GO" id="GO:0006139">
    <property type="term" value="P:nucleobase-containing compound metabolic process"/>
    <property type="evidence" value="ECO:0007669"/>
    <property type="project" value="InterPro"/>
</dbReference>
<organism evidence="6 7">
    <name type="scientific">Vulpes vulpes</name>
    <name type="common">Red fox</name>
    <dbReference type="NCBI Taxonomy" id="9627"/>
    <lineage>
        <taxon>Eukaryota</taxon>
        <taxon>Metazoa</taxon>
        <taxon>Chordata</taxon>
        <taxon>Craniata</taxon>
        <taxon>Vertebrata</taxon>
        <taxon>Euteleostomi</taxon>
        <taxon>Mammalia</taxon>
        <taxon>Eutheria</taxon>
        <taxon>Laurasiatheria</taxon>
        <taxon>Carnivora</taxon>
        <taxon>Caniformia</taxon>
        <taxon>Canidae</taxon>
        <taxon>Vulpes</taxon>
    </lineage>
</organism>